<comment type="pathway">
    <text evidence="5">Protein modification; protein glycosylation.</text>
</comment>
<sequence length="545" mass="62313">MARLTEMQSGGHLGSAVKIDLSDRAVASLVETSIKRHGFNEYAATLMSLRRILPDLRDAQCKGIDPEALRLTKTSIVIVFFNEPWSVLVRTVHSVLDNTPPHLIHEILLVDDCSYLCKCHLANDQSDLHSNTFLFTPISAHLKTRLEEYFRPYPAVRILRAPERLGLIRARVFGSKNTTAPLLTFLDAHVECTKGWLEPLLGEVVKSDKTIAVPLIDRIDDNDMHLIRNVSLGLLGAFEWDLNFGWWYRSSLPSRTQPEQAPAEPFETPAMAGGIFTIARSFFARLGWYDEQFQVYGMENSELSIKGWMCGGKILIVPCSHVAHIRKRAHPFIDPFGHLNVTFRNSVRLAEVWMDEYRQVVYDVNGIPGYREDLFGSIEERKRVRARAGCQPFRYYLQRAYPEMPSPIVPGAFRGEVHNAALGNATCLTAHPHGAPFMAACDNRNETQFWTHNFYKELNSYKRCIDVGPDGVQVTQNQCHRMRGSQAWYYDVGNEQLRNLMSRKCLAVDIHSRNNSLKLEPCADDQLRQKWYVTLVKYEFWEPLQ</sequence>
<keyword evidence="3 5" id="KW-0333">Golgi apparatus</keyword>
<keyword evidence="2 5" id="KW-0430">Lectin</keyword>
<evidence type="ECO:0000313" key="9">
    <source>
        <dbReference type="Proteomes" id="UP000030765"/>
    </source>
</evidence>
<dbReference type="InterPro" id="IPR029044">
    <property type="entry name" value="Nucleotide-diphossugar_trans"/>
</dbReference>
<dbReference type="Gene3D" id="3.90.550.10">
    <property type="entry name" value="Spore Coat Polysaccharide Biosynthesis Protein SpsA, Chain A"/>
    <property type="match status" value="1"/>
</dbReference>
<evidence type="ECO:0000259" key="6">
    <source>
        <dbReference type="SMART" id="SM00458"/>
    </source>
</evidence>
<dbReference type="VEuPathDB" id="VectorBase:ASIS000917"/>
<dbReference type="EnsemblMetazoa" id="ASIC019443-RA">
    <property type="protein sequence ID" value="ASIC019443-PA"/>
    <property type="gene ID" value="ASIC019443"/>
</dbReference>
<evidence type="ECO:0000256" key="2">
    <source>
        <dbReference type="ARBA" id="ARBA00022734"/>
    </source>
</evidence>
<feature type="domain" description="Ricin B lectin" evidence="6">
    <location>
        <begin position="414"/>
        <end position="534"/>
    </location>
</feature>
<dbReference type="PANTHER" id="PTHR11675:SF131">
    <property type="entry name" value="POLYPEPTIDE N-ACETYLGALACTOSAMINYLTRANSFERASE 9-RELATED"/>
    <property type="match status" value="1"/>
</dbReference>
<dbReference type="SUPFAM" id="SSF53448">
    <property type="entry name" value="Nucleotide-diphospho-sugar transferases"/>
    <property type="match status" value="1"/>
</dbReference>
<protein>
    <recommendedName>
        <fullName evidence="5">Polypeptide N-acetylgalactosaminyltransferase</fullName>
        <ecNumber evidence="5">2.4.1.-</ecNumber>
    </recommendedName>
    <alternativeName>
        <fullName evidence="5">Protein-UDP acetylgalactosaminyltransferase</fullName>
    </alternativeName>
</protein>
<evidence type="ECO:0000256" key="5">
    <source>
        <dbReference type="RuleBase" id="RU361242"/>
    </source>
</evidence>
<dbReference type="SMART" id="SM00458">
    <property type="entry name" value="RICIN"/>
    <property type="match status" value="1"/>
</dbReference>
<dbReference type="InterPro" id="IPR001173">
    <property type="entry name" value="Glyco_trans_2-like"/>
</dbReference>
<dbReference type="PROSITE" id="PS50231">
    <property type="entry name" value="RICIN_B_LECTIN"/>
    <property type="match status" value="1"/>
</dbReference>
<dbReference type="EMBL" id="ATLV01024268">
    <property type="status" value="NOT_ANNOTATED_CDS"/>
    <property type="molecule type" value="Genomic_DNA"/>
</dbReference>
<reference evidence="7 9" key="1">
    <citation type="journal article" date="2014" name="BMC Genomics">
        <title>Genome sequence of Anopheles sinensis provides insight into genetics basis of mosquito competence for malaria parasites.</title>
        <authorList>
            <person name="Zhou D."/>
            <person name="Zhang D."/>
            <person name="Ding G."/>
            <person name="Shi L."/>
            <person name="Hou Q."/>
            <person name="Ye Y."/>
            <person name="Xu Y."/>
            <person name="Zhou H."/>
            <person name="Xiong C."/>
            <person name="Li S."/>
            <person name="Yu J."/>
            <person name="Hong S."/>
            <person name="Yu X."/>
            <person name="Zou P."/>
            <person name="Chen C."/>
            <person name="Chang X."/>
            <person name="Wang W."/>
            <person name="Lv Y."/>
            <person name="Sun Y."/>
            <person name="Ma L."/>
            <person name="Shen B."/>
            <person name="Zhu C."/>
        </authorList>
    </citation>
    <scope>NUCLEOTIDE SEQUENCE [LARGE SCALE GENOMIC DNA]</scope>
</reference>
<dbReference type="GO" id="GO:0000139">
    <property type="term" value="C:Golgi membrane"/>
    <property type="evidence" value="ECO:0007669"/>
    <property type="project" value="UniProtKB-SubCell"/>
</dbReference>
<dbReference type="SUPFAM" id="SSF50370">
    <property type="entry name" value="Ricin B-like lectins"/>
    <property type="match status" value="1"/>
</dbReference>
<dbReference type="GO" id="GO:0004653">
    <property type="term" value="F:polypeptide N-acetylgalactosaminyltransferase activity"/>
    <property type="evidence" value="ECO:0007669"/>
    <property type="project" value="TreeGrafter"/>
</dbReference>
<dbReference type="STRING" id="74873.A0A084WLP4"/>
<evidence type="ECO:0000313" key="8">
    <source>
        <dbReference type="EnsemblMetazoa" id="ASIC019443-PA"/>
    </source>
</evidence>
<dbReference type="Proteomes" id="UP000030765">
    <property type="component" value="Unassembled WGS sequence"/>
</dbReference>
<dbReference type="Pfam" id="PF00535">
    <property type="entry name" value="Glycos_transf_2"/>
    <property type="match status" value="2"/>
</dbReference>
<accession>A0A084WLP4</accession>
<evidence type="ECO:0000313" key="7">
    <source>
        <dbReference type="EMBL" id="KFB51138.1"/>
    </source>
</evidence>
<keyword evidence="5" id="KW-0808">Transferase</keyword>
<dbReference type="UniPathway" id="UPA00378"/>
<dbReference type="Gene3D" id="2.80.10.50">
    <property type="match status" value="1"/>
</dbReference>
<proteinExistence type="inferred from homology"/>
<comment type="similarity">
    <text evidence="5">Belongs to the glycosyltransferase 2 family. GalNAc-T subfamily.</text>
</comment>
<dbReference type="InterPro" id="IPR000772">
    <property type="entry name" value="Ricin_B_lectin"/>
</dbReference>
<name>A0A084WLP4_ANOSI</name>
<dbReference type="InterPro" id="IPR035992">
    <property type="entry name" value="Ricin_B-like_lectins"/>
</dbReference>
<dbReference type="VEuPathDB" id="VectorBase:ASIC019443"/>
<reference evidence="8" key="2">
    <citation type="submission" date="2020-05" db="UniProtKB">
        <authorList>
            <consortium name="EnsemblMetazoa"/>
        </authorList>
    </citation>
    <scope>IDENTIFICATION</scope>
</reference>
<dbReference type="Pfam" id="PF00652">
    <property type="entry name" value="Ricin_B_lectin"/>
    <property type="match status" value="1"/>
</dbReference>
<dbReference type="AlphaFoldDB" id="A0A084WLP4"/>
<dbReference type="EC" id="2.4.1.-" evidence="5"/>
<evidence type="ECO:0000256" key="3">
    <source>
        <dbReference type="ARBA" id="ARBA00023034"/>
    </source>
</evidence>
<gene>
    <name evidence="7" type="ORF">ZHAS_00019443</name>
</gene>
<comment type="cofactor">
    <cofactor evidence="5">
        <name>Mn(2+)</name>
        <dbReference type="ChEBI" id="CHEBI:29035"/>
    </cofactor>
</comment>
<organism evidence="7">
    <name type="scientific">Anopheles sinensis</name>
    <name type="common">Mosquito</name>
    <dbReference type="NCBI Taxonomy" id="74873"/>
    <lineage>
        <taxon>Eukaryota</taxon>
        <taxon>Metazoa</taxon>
        <taxon>Ecdysozoa</taxon>
        <taxon>Arthropoda</taxon>
        <taxon>Hexapoda</taxon>
        <taxon>Insecta</taxon>
        <taxon>Pterygota</taxon>
        <taxon>Neoptera</taxon>
        <taxon>Endopterygota</taxon>
        <taxon>Diptera</taxon>
        <taxon>Nematocera</taxon>
        <taxon>Culicoidea</taxon>
        <taxon>Culicidae</taxon>
        <taxon>Anophelinae</taxon>
        <taxon>Anopheles</taxon>
    </lineage>
</organism>
<evidence type="ECO:0000256" key="4">
    <source>
        <dbReference type="ARBA" id="ARBA00023157"/>
    </source>
</evidence>
<dbReference type="EMBL" id="KE525351">
    <property type="protein sequence ID" value="KFB51138.1"/>
    <property type="molecule type" value="Genomic_DNA"/>
</dbReference>
<comment type="subcellular location">
    <subcellularLocation>
        <location evidence="1 5">Golgi apparatus membrane</location>
        <topology evidence="1 5">Single-pass type II membrane protein</topology>
    </subcellularLocation>
</comment>
<keyword evidence="4 5" id="KW-1015">Disulfide bond</keyword>
<keyword evidence="5" id="KW-0328">Glycosyltransferase</keyword>
<keyword evidence="5" id="KW-0464">Manganese</keyword>
<dbReference type="GO" id="GO:0030246">
    <property type="term" value="F:carbohydrate binding"/>
    <property type="evidence" value="ECO:0007669"/>
    <property type="project" value="UniProtKB-KW"/>
</dbReference>
<evidence type="ECO:0000256" key="1">
    <source>
        <dbReference type="ARBA" id="ARBA00004323"/>
    </source>
</evidence>
<dbReference type="GO" id="GO:0006493">
    <property type="term" value="P:protein O-linked glycosylation"/>
    <property type="evidence" value="ECO:0007669"/>
    <property type="project" value="TreeGrafter"/>
</dbReference>
<keyword evidence="9" id="KW-1185">Reference proteome</keyword>
<dbReference type="OrthoDB" id="7730230at2759"/>
<dbReference type="PANTHER" id="PTHR11675">
    <property type="entry name" value="N-ACETYLGALACTOSAMINYLTRANSFERASE"/>
    <property type="match status" value="1"/>
</dbReference>